<gene>
    <name evidence="1" type="ORF">H7F53_11840</name>
</gene>
<evidence type="ECO:0000313" key="2">
    <source>
        <dbReference type="Proteomes" id="UP000551327"/>
    </source>
</evidence>
<dbReference type="AlphaFoldDB" id="A0A7X1KQK5"/>
<comment type="caution">
    <text evidence="1">The sequence shown here is derived from an EMBL/GenBank/DDBJ whole genome shotgun (WGS) entry which is preliminary data.</text>
</comment>
<reference evidence="1 2" key="1">
    <citation type="submission" date="2020-08" db="EMBL/GenBank/DDBJ databases">
        <title>The genome sequence of type strain Novosphingobium piscinae KCTC 42194.</title>
        <authorList>
            <person name="Liu Y."/>
        </authorList>
    </citation>
    <scope>NUCLEOTIDE SEQUENCE [LARGE SCALE GENOMIC DNA]</scope>
    <source>
        <strain evidence="1 2">KCTC 42194</strain>
    </source>
</reference>
<dbReference type="Proteomes" id="UP000551327">
    <property type="component" value="Unassembled WGS sequence"/>
</dbReference>
<sequence length="92" mass="9509">MSLHGSPRSSRRHLATMAALGGTFTVYGLDTPGYGDPAPLGPEAVTIPDFASALAQRLAAPLAAGLAGARRLDRPDDLAATARLVARTGERR</sequence>
<accession>A0A7X1KQK5</accession>
<protein>
    <recommendedName>
        <fullName evidence="3">Alpha/beta hydrolase</fullName>
    </recommendedName>
</protein>
<dbReference type="RefSeq" id="WP_185679700.1">
    <property type="nucleotide sequence ID" value="NZ_JACLAX010000011.1"/>
</dbReference>
<name>A0A7X1KQK5_9SPHN</name>
<keyword evidence="2" id="KW-1185">Reference proteome</keyword>
<dbReference type="Gene3D" id="3.40.50.1820">
    <property type="entry name" value="alpha/beta hydrolase"/>
    <property type="match status" value="1"/>
</dbReference>
<organism evidence="1 2">
    <name type="scientific">Novosphingobium piscinae</name>
    <dbReference type="NCBI Taxonomy" id="1507448"/>
    <lineage>
        <taxon>Bacteria</taxon>
        <taxon>Pseudomonadati</taxon>
        <taxon>Pseudomonadota</taxon>
        <taxon>Alphaproteobacteria</taxon>
        <taxon>Sphingomonadales</taxon>
        <taxon>Sphingomonadaceae</taxon>
        <taxon>Novosphingobium</taxon>
    </lineage>
</organism>
<evidence type="ECO:0000313" key="1">
    <source>
        <dbReference type="EMBL" id="MBC2669837.1"/>
    </source>
</evidence>
<evidence type="ECO:0008006" key="3">
    <source>
        <dbReference type="Google" id="ProtNLM"/>
    </source>
</evidence>
<proteinExistence type="predicted"/>
<dbReference type="SUPFAM" id="SSF53474">
    <property type="entry name" value="alpha/beta-Hydrolases"/>
    <property type="match status" value="1"/>
</dbReference>
<dbReference type="InterPro" id="IPR029058">
    <property type="entry name" value="AB_hydrolase_fold"/>
</dbReference>
<dbReference type="EMBL" id="JACLAX010000011">
    <property type="protein sequence ID" value="MBC2669837.1"/>
    <property type="molecule type" value="Genomic_DNA"/>
</dbReference>